<dbReference type="GeneID" id="300968873"/>
<dbReference type="EMBL" id="MZ501108">
    <property type="protein sequence ID" value="QXV85187.1"/>
    <property type="molecule type" value="Genomic_DNA"/>
</dbReference>
<sequence>MKEINLNSYARILATEPVLEFLRKEHTEFWQEYSFEHGSEAAAAFARKRIDEYVDPVITDGFIKMPLWDLMQKFGDTMVMGRVPYFTEIYFDEKDIK</sequence>
<gene>
    <name evidence="1" type="ORF">bas27_0148</name>
</gene>
<dbReference type="RefSeq" id="YP_011992283.1">
    <property type="nucleotide sequence ID" value="NC_105114.1"/>
</dbReference>
<name>A0AAE7VZT1_9CAUD</name>
<accession>A0AAE7VZT1</accession>
<organism evidence="1 2">
    <name type="scientific">Escherichia phage TrudiGerster</name>
    <dbReference type="NCBI Taxonomy" id="2851991"/>
    <lineage>
        <taxon>Viruses</taxon>
        <taxon>Duplodnaviria</taxon>
        <taxon>Heunggongvirae</taxon>
        <taxon>Uroviricota</taxon>
        <taxon>Caudoviricetes</taxon>
        <taxon>Demerecviridae</taxon>
        <taxon>Markadamsvirinae</taxon>
        <taxon>Epseptimavirus</taxon>
        <taxon>Epseptimavirus trudigerster</taxon>
    </lineage>
</organism>
<keyword evidence="2" id="KW-1185">Reference proteome</keyword>
<dbReference type="Proteomes" id="UP000828574">
    <property type="component" value="Segment"/>
</dbReference>
<reference evidence="2" key="1">
    <citation type="journal article" date="2021" name="PLoS Biol.">
        <title>Systematic exploration of Escherichia coli phage-host interactions with the BASEL phage collection.</title>
        <authorList>
            <person name="Maffei E."/>
            <person name="Shaidullina A."/>
            <person name="Burkolter M."/>
            <person name="Heyer Y."/>
            <person name="Estermann F."/>
            <person name="Druelle V."/>
            <person name="Sauer P."/>
            <person name="Willi L."/>
            <person name="Michaelis S."/>
            <person name="Hilbi H."/>
            <person name="Thaler D.S."/>
            <person name="Harms A."/>
        </authorList>
    </citation>
    <scope>NUCLEOTIDE SEQUENCE [LARGE SCALE GENOMIC DNA]</scope>
    <source>
        <strain evidence="2">Bas27</strain>
    </source>
</reference>
<evidence type="ECO:0000313" key="1">
    <source>
        <dbReference type="EMBL" id="QXV85187.1"/>
    </source>
</evidence>
<evidence type="ECO:0000313" key="2">
    <source>
        <dbReference type="Proteomes" id="UP000828574"/>
    </source>
</evidence>
<proteinExistence type="predicted"/>
<protein>
    <submittedName>
        <fullName evidence="1">Uncharacterized protein</fullName>
    </submittedName>
</protein>